<dbReference type="PANTHER" id="PTHR42852:SF6">
    <property type="entry name" value="THIOL:DISULFIDE INTERCHANGE PROTEIN DSBE"/>
    <property type="match status" value="1"/>
</dbReference>
<dbReference type="PROSITE" id="PS51352">
    <property type="entry name" value="THIOREDOXIN_2"/>
    <property type="match status" value="1"/>
</dbReference>
<dbReference type="GO" id="GO:0006950">
    <property type="term" value="P:response to stress"/>
    <property type="evidence" value="ECO:0007669"/>
    <property type="project" value="UniProtKB-ARBA"/>
</dbReference>
<dbReference type="InterPro" id="IPR036249">
    <property type="entry name" value="Thioredoxin-like_sf"/>
</dbReference>
<dbReference type="InterPro" id="IPR017937">
    <property type="entry name" value="Thioredoxin_CS"/>
</dbReference>
<reference evidence="6 7" key="1">
    <citation type="submission" date="2019-02" db="EMBL/GenBank/DDBJ databases">
        <title>Deep-cultivation of Planctomycetes and their phenomic and genomic characterization uncovers novel biology.</title>
        <authorList>
            <person name="Wiegand S."/>
            <person name="Jogler M."/>
            <person name="Boedeker C."/>
            <person name="Pinto D."/>
            <person name="Vollmers J."/>
            <person name="Rivas-Marin E."/>
            <person name="Kohn T."/>
            <person name="Peeters S.H."/>
            <person name="Heuer A."/>
            <person name="Rast P."/>
            <person name="Oberbeckmann S."/>
            <person name="Bunk B."/>
            <person name="Jeske O."/>
            <person name="Meyerdierks A."/>
            <person name="Storesund J.E."/>
            <person name="Kallscheuer N."/>
            <person name="Luecker S."/>
            <person name="Lage O.M."/>
            <person name="Pohl T."/>
            <person name="Merkel B.J."/>
            <person name="Hornburger P."/>
            <person name="Mueller R.-W."/>
            <person name="Bruemmer F."/>
            <person name="Labrenz M."/>
            <person name="Spormann A.M."/>
            <person name="Op den Camp H."/>
            <person name="Overmann J."/>
            <person name="Amann R."/>
            <person name="Jetten M.S.M."/>
            <person name="Mascher T."/>
            <person name="Medema M.H."/>
            <person name="Devos D.P."/>
            <person name="Kaster A.-K."/>
            <person name="Ovreas L."/>
            <person name="Rohde M."/>
            <person name="Galperin M.Y."/>
            <person name="Jogler C."/>
        </authorList>
    </citation>
    <scope>NUCLEOTIDE SEQUENCE [LARGE SCALE GENOMIC DNA]</scope>
    <source>
        <strain evidence="6 7">ETA_A8</strain>
    </source>
</reference>
<keyword evidence="7" id="KW-1185">Reference proteome</keyword>
<organism evidence="6 7">
    <name type="scientific">Anatilimnocola aggregata</name>
    <dbReference type="NCBI Taxonomy" id="2528021"/>
    <lineage>
        <taxon>Bacteria</taxon>
        <taxon>Pseudomonadati</taxon>
        <taxon>Planctomycetota</taxon>
        <taxon>Planctomycetia</taxon>
        <taxon>Pirellulales</taxon>
        <taxon>Pirellulaceae</taxon>
        <taxon>Anatilimnocola</taxon>
    </lineage>
</organism>
<dbReference type="GO" id="GO:0017004">
    <property type="term" value="P:cytochrome complex assembly"/>
    <property type="evidence" value="ECO:0007669"/>
    <property type="project" value="UniProtKB-KW"/>
</dbReference>
<dbReference type="GO" id="GO:0030313">
    <property type="term" value="C:cell envelope"/>
    <property type="evidence" value="ECO:0007669"/>
    <property type="project" value="UniProtKB-SubCell"/>
</dbReference>
<evidence type="ECO:0000313" key="6">
    <source>
        <dbReference type="EMBL" id="QDU30911.1"/>
    </source>
</evidence>
<dbReference type="InterPro" id="IPR013766">
    <property type="entry name" value="Thioredoxin_domain"/>
</dbReference>
<sequence length="652" mass="72278">MLRTLCLYTAGLCAEGYWKHLSRWTFLAGLAAPACFATPIWADSPSAADALRLVPVQPGINFDTPEKQDLARCKVDVETFGGITGWVVRDAGGQLLRRFLDTNGDNKVDQWCYFANGIEIYRDIDANYNNKADQYRWLGTAGIRWGTDENEDGRIDAWKSISPEEVTEELVAALRDGDAARFQRLLLTAEELQTLGLGADKVTEIKAKITDAAEKFGDVARKQTMVGKSAEWISFGASKPGVFTAGSEGSTKDLIIYDNVTAIVQNGKDKTSQLIVGSLVRVGDRWRLIDLPKNLLSDPNASTVAGYFFQAEPSTRSGGDDNPENRSVSPEVQKQIADLANVDKALAEATPAQLGKLNSARCDVLDQLVRSTTGEDRIIWVRQYAETVAAAVQSGAFPEGVRRLNSLLDTIKNDPKSRDLVPFVEFRQMSAEYNLSLQAKEPDFEKINTSWMNNLEAFISQYATSPDAAEAMLQLAIGYEFSGKEEKALEWFGRIVKEFGSTELAKKAAGAKRRLESVGQPMSLQGNTVDGRKFDLSAYRGKIVLVHYWATWCEPCKQDMTLIATMLNRYPKEFVPVGVNLDNEVGTARQFITTKKVPWPQLFEEGGLESRIANEMGILSLPTMLLIDRQGRVINRNIHASEIETELKKLTK</sequence>
<feature type="domain" description="Thioredoxin" evidence="5">
    <location>
        <begin position="513"/>
        <end position="652"/>
    </location>
</feature>
<keyword evidence="3" id="KW-1015">Disulfide bond</keyword>
<evidence type="ECO:0000256" key="1">
    <source>
        <dbReference type="ARBA" id="ARBA00004196"/>
    </source>
</evidence>
<dbReference type="Proteomes" id="UP000315017">
    <property type="component" value="Chromosome"/>
</dbReference>
<dbReference type="RefSeq" id="WP_145097186.1">
    <property type="nucleotide sequence ID" value="NZ_CP036274.1"/>
</dbReference>
<dbReference type="SUPFAM" id="SSF52833">
    <property type="entry name" value="Thioredoxin-like"/>
    <property type="match status" value="1"/>
</dbReference>
<dbReference type="EMBL" id="CP036274">
    <property type="protein sequence ID" value="QDU30911.1"/>
    <property type="molecule type" value="Genomic_DNA"/>
</dbReference>
<evidence type="ECO:0000313" key="7">
    <source>
        <dbReference type="Proteomes" id="UP000315017"/>
    </source>
</evidence>
<evidence type="ECO:0000256" key="4">
    <source>
        <dbReference type="ARBA" id="ARBA00023284"/>
    </source>
</evidence>
<dbReference type="KEGG" id="aagg:ETAA8_60640"/>
<dbReference type="GO" id="GO:0016491">
    <property type="term" value="F:oxidoreductase activity"/>
    <property type="evidence" value="ECO:0007669"/>
    <property type="project" value="InterPro"/>
</dbReference>
<accession>A0A517YL08</accession>
<proteinExistence type="predicted"/>
<dbReference type="InterPro" id="IPR050553">
    <property type="entry name" value="Thioredoxin_ResA/DsbE_sf"/>
</dbReference>
<name>A0A517YL08_9BACT</name>
<dbReference type="InterPro" id="IPR000866">
    <property type="entry name" value="AhpC/TSA"/>
</dbReference>
<dbReference type="PROSITE" id="PS00194">
    <property type="entry name" value="THIOREDOXIN_1"/>
    <property type="match status" value="1"/>
</dbReference>
<dbReference type="Gene3D" id="1.25.40.10">
    <property type="entry name" value="Tetratricopeptide repeat domain"/>
    <property type="match status" value="1"/>
</dbReference>
<evidence type="ECO:0000256" key="2">
    <source>
        <dbReference type="ARBA" id="ARBA00022748"/>
    </source>
</evidence>
<dbReference type="PANTHER" id="PTHR42852">
    <property type="entry name" value="THIOL:DISULFIDE INTERCHANGE PROTEIN DSBE"/>
    <property type="match status" value="1"/>
</dbReference>
<dbReference type="Pfam" id="PF00578">
    <property type="entry name" value="AhpC-TSA"/>
    <property type="match status" value="1"/>
</dbReference>
<evidence type="ECO:0000256" key="3">
    <source>
        <dbReference type="ARBA" id="ARBA00023157"/>
    </source>
</evidence>
<dbReference type="InterPro" id="IPR011990">
    <property type="entry name" value="TPR-like_helical_dom_sf"/>
</dbReference>
<protein>
    <submittedName>
        <fullName evidence="6">Thiol-disulfide oxidoreductase ResA</fullName>
    </submittedName>
</protein>
<keyword evidence="4" id="KW-0676">Redox-active center</keyword>
<evidence type="ECO:0000259" key="5">
    <source>
        <dbReference type="PROSITE" id="PS51352"/>
    </source>
</evidence>
<gene>
    <name evidence="6" type="primary">resA_10</name>
    <name evidence="6" type="ORF">ETAA8_60640</name>
</gene>
<dbReference type="Gene3D" id="3.40.30.10">
    <property type="entry name" value="Glutaredoxin"/>
    <property type="match status" value="1"/>
</dbReference>
<dbReference type="AlphaFoldDB" id="A0A517YL08"/>
<dbReference type="CDD" id="cd02966">
    <property type="entry name" value="TlpA_like_family"/>
    <property type="match status" value="1"/>
</dbReference>
<dbReference type="GO" id="GO:0016209">
    <property type="term" value="F:antioxidant activity"/>
    <property type="evidence" value="ECO:0007669"/>
    <property type="project" value="InterPro"/>
</dbReference>
<comment type="subcellular location">
    <subcellularLocation>
        <location evidence="1">Cell envelope</location>
    </subcellularLocation>
</comment>
<dbReference type="OrthoDB" id="252709at2"/>
<keyword evidence="2" id="KW-0201">Cytochrome c-type biogenesis</keyword>